<organism evidence="2 3">
    <name type="scientific">Streptomyces rectiviolaceus</name>
    <dbReference type="NCBI Taxonomy" id="332591"/>
    <lineage>
        <taxon>Bacteria</taxon>
        <taxon>Bacillati</taxon>
        <taxon>Actinomycetota</taxon>
        <taxon>Actinomycetes</taxon>
        <taxon>Kitasatosporales</taxon>
        <taxon>Streptomycetaceae</taxon>
        <taxon>Streptomyces</taxon>
    </lineage>
</organism>
<accession>A0ABP6M8F7</accession>
<evidence type="ECO:0000313" key="2">
    <source>
        <dbReference type="EMBL" id="GAA3081886.1"/>
    </source>
</evidence>
<name>A0ABP6M8F7_9ACTN</name>
<comment type="caution">
    <text evidence="2">The sequence shown here is derived from an EMBL/GenBank/DDBJ whole genome shotgun (WGS) entry which is preliminary data.</text>
</comment>
<dbReference type="Proteomes" id="UP001501637">
    <property type="component" value="Unassembled WGS sequence"/>
</dbReference>
<sequence length="164" mass="17248">MKAARKTLAGVSKGMRGRMRTGMGAGLLLMLVACGSDGDDAVPDTASGSLEQLAAKARCKPDIQTDAAELRQATCDKGARRYVLVTFTNARGQAEWFDEATDYGGTYLVGKKWIAVGEEKVVMRLRGRLGGTVEKSSHHSGSSGGGDHEDKSPGQSGHSGHHTS</sequence>
<dbReference type="PROSITE" id="PS51257">
    <property type="entry name" value="PROKAR_LIPOPROTEIN"/>
    <property type="match status" value="1"/>
</dbReference>
<keyword evidence="3" id="KW-1185">Reference proteome</keyword>
<proteinExistence type="predicted"/>
<dbReference type="EMBL" id="BAAAUG010000009">
    <property type="protein sequence ID" value="GAA3081886.1"/>
    <property type="molecule type" value="Genomic_DNA"/>
</dbReference>
<gene>
    <name evidence="2" type="ORF">GCM10010449_02340</name>
</gene>
<protein>
    <submittedName>
        <fullName evidence="2">Lipoprotein</fullName>
    </submittedName>
</protein>
<feature type="region of interest" description="Disordered" evidence="1">
    <location>
        <begin position="129"/>
        <end position="164"/>
    </location>
</feature>
<evidence type="ECO:0000256" key="1">
    <source>
        <dbReference type="SAM" id="MobiDB-lite"/>
    </source>
</evidence>
<evidence type="ECO:0000313" key="3">
    <source>
        <dbReference type="Proteomes" id="UP001501637"/>
    </source>
</evidence>
<keyword evidence="2" id="KW-0449">Lipoprotein</keyword>
<reference evidence="3" key="1">
    <citation type="journal article" date="2019" name="Int. J. Syst. Evol. Microbiol.">
        <title>The Global Catalogue of Microorganisms (GCM) 10K type strain sequencing project: providing services to taxonomists for standard genome sequencing and annotation.</title>
        <authorList>
            <consortium name="The Broad Institute Genomics Platform"/>
            <consortium name="The Broad Institute Genome Sequencing Center for Infectious Disease"/>
            <person name="Wu L."/>
            <person name="Ma J."/>
        </authorList>
    </citation>
    <scope>NUCLEOTIDE SEQUENCE [LARGE SCALE GENOMIC DNA]</scope>
    <source>
        <strain evidence="3">JCM 9092</strain>
    </source>
</reference>